<feature type="active site" evidence="3">
    <location>
        <position position="25"/>
    </location>
</feature>
<keyword evidence="14" id="KW-1185">Reference proteome</keyword>
<dbReference type="PRINTS" id="PR00996">
    <property type="entry name" value="CHERMTFRASE"/>
</dbReference>
<dbReference type="Pfam" id="PF01739">
    <property type="entry name" value="CheR"/>
    <property type="match status" value="1"/>
</dbReference>
<dbReference type="InterPro" id="IPR000673">
    <property type="entry name" value="Sig_transdc_resp-reg_Me-estase"/>
</dbReference>
<dbReference type="SMART" id="SM00448">
    <property type="entry name" value="REC"/>
    <property type="match status" value="1"/>
</dbReference>
<dbReference type="InterPro" id="IPR022642">
    <property type="entry name" value="CheR_C"/>
</dbReference>
<dbReference type="SUPFAM" id="SSF55874">
    <property type="entry name" value="ATPase domain of HSP90 chaperone/DNA topoisomerase II/histidine kinase"/>
    <property type="match status" value="1"/>
</dbReference>
<feature type="domain" description="Histidine kinase" evidence="7">
    <location>
        <begin position="1094"/>
        <end position="1314"/>
    </location>
</feature>
<dbReference type="eggNOG" id="COG5002">
    <property type="taxonomic scope" value="Bacteria"/>
</dbReference>
<accession>D0LRA2</accession>
<name>D0LRA2_HALO1</name>
<dbReference type="KEGG" id="hoh:Hoch_4639"/>
<keyword evidence="13" id="KW-0808">Transferase</keyword>
<dbReference type="PROSITE" id="PS50109">
    <property type="entry name" value="HIS_KIN"/>
    <property type="match status" value="1"/>
</dbReference>
<evidence type="ECO:0000256" key="5">
    <source>
        <dbReference type="SAM" id="Coils"/>
    </source>
</evidence>
<dbReference type="InterPro" id="IPR003594">
    <property type="entry name" value="HATPase_dom"/>
</dbReference>
<dbReference type="EMBL" id="CP001804">
    <property type="protein sequence ID" value="ACY17130.1"/>
    <property type="molecule type" value="Genomic_DNA"/>
</dbReference>
<dbReference type="Pfam" id="PF08448">
    <property type="entry name" value="PAS_4"/>
    <property type="match status" value="1"/>
</dbReference>
<feature type="domain" description="PAS" evidence="9">
    <location>
        <begin position="960"/>
        <end position="1030"/>
    </location>
</feature>
<dbReference type="Pfam" id="PF13596">
    <property type="entry name" value="PAS_10"/>
    <property type="match status" value="1"/>
</dbReference>
<dbReference type="InterPro" id="IPR035965">
    <property type="entry name" value="PAS-like_dom_sf"/>
</dbReference>
<dbReference type="OrthoDB" id="9786165at2"/>
<evidence type="ECO:0000313" key="14">
    <source>
        <dbReference type="Proteomes" id="UP000001880"/>
    </source>
</evidence>
<dbReference type="PROSITE" id="PS50113">
    <property type="entry name" value="PAC"/>
    <property type="match status" value="2"/>
</dbReference>
<dbReference type="GO" id="GO:0008757">
    <property type="term" value="F:S-adenosylmethionine-dependent methyltransferase activity"/>
    <property type="evidence" value="ECO:0007669"/>
    <property type="project" value="InterPro"/>
</dbReference>
<dbReference type="Pfam" id="PF02518">
    <property type="entry name" value="HATPase_c"/>
    <property type="match status" value="1"/>
</dbReference>
<dbReference type="CDD" id="cd16434">
    <property type="entry name" value="CheB-CheR_fusion"/>
    <property type="match status" value="1"/>
</dbReference>
<evidence type="ECO:0000256" key="2">
    <source>
        <dbReference type="ARBA" id="ARBA00012438"/>
    </source>
</evidence>
<dbReference type="eggNOG" id="COG0745">
    <property type="taxonomic scope" value="Bacteria"/>
</dbReference>
<reference evidence="13 14" key="1">
    <citation type="journal article" date="2010" name="Stand. Genomic Sci.">
        <title>Complete genome sequence of Haliangium ochraceum type strain (SMP-2).</title>
        <authorList>
            <consortium name="US DOE Joint Genome Institute (JGI-PGF)"/>
            <person name="Ivanova N."/>
            <person name="Daum C."/>
            <person name="Lang E."/>
            <person name="Abt B."/>
            <person name="Kopitz M."/>
            <person name="Saunders E."/>
            <person name="Lapidus A."/>
            <person name="Lucas S."/>
            <person name="Glavina Del Rio T."/>
            <person name="Nolan M."/>
            <person name="Tice H."/>
            <person name="Copeland A."/>
            <person name="Cheng J.F."/>
            <person name="Chen F."/>
            <person name="Bruce D."/>
            <person name="Goodwin L."/>
            <person name="Pitluck S."/>
            <person name="Mavromatis K."/>
            <person name="Pati A."/>
            <person name="Mikhailova N."/>
            <person name="Chen A."/>
            <person name="Palaniappan K."/>
            <person name="Land M."/>
            <person name="Hauser L."/>
            <person name="Chang Y.J."/>
            <person name="Jeffries C.D."/>
            <person name="Detter J.C."/>
            <person name="Brettin T."/>
            <person name="Rohde M."/>
            <person name="Goker M."/>
            <person name="Bristow J."/>
            <person name="Markowitz V."/>
            <person name="Eisen J.A."/>
            <person name="Hugenholtz P."/>
            <person name="Kyrpides N.C."/>
            <person name="Klenk H.P."/>
        </authorList>
    </citation>
    <scope>NUCLEOTIDE SEQUENCE [LARGE SCALE GENOMIC DNA]</scope>
    <source>
        <strain evidence="14">DSM 14365 / CIP 107738 / JCM 11303 / AJ 13395 / SMP-2</strain>
    </source>
</reference>
<feature type="domain" description="CheB-type methylesterase" evidence="11">
    <location>
        <begin position="12"/>
        <end position="202"/>
    </location>
</feature>
<dbReference type="InterPro" id="IPR001789">
    <property type="entry name" value="Sig_transdc_resp-reg_receiver"/>
</dbReference>
<dbReference type="Pfam" id="PF01339">
    <property type="entry name" value="CheB_methylest"/>
    <property type="match status" value="1"/>
</dbReference>
<dbReference type="CDD" id="cd17580">
    <property type="entry name" value="REC_2_DhkD-like"/>
    <property type="match status" value="1"/>
</dbReference>
<dbReference type="Gene3D" id="1.10.287.130">
    <property type="match status" value="1"/>
</dbReference>
<evidence type="ECO:0000259" key="8">
    <source>
        <dbReference type="PROSITE" id="PS50110"/>
    </source>
</evidence>
<organism evidence="13 14">
    <name type="scientific">Haliangium ochraceum (strain DSM 14365 / JCM 11303 / SMP-2)</name>
    <dbReference type="NCBI Taxonomy" id="502025"/>
    <lineage>
        <taxon>Bacteria</taxon>
        <taxon>Pseudomonadati</taxon>
        <taxon>Myxococcota</taxon>
        <taxon>Polyangia</taxon>
        <taxon>Haliangiales</taxon>
        <taxon>Kofleriaceae</taxon>
        <taxon>Haliangium</taxon>
    </lineage>
</organism>
<evidence type="ECO:0000256" key="4">
    <source>
        <dbReference type="PROSITE-ProRule" id="PRU00169"/>
    </source>
</evidence>
<dbReference type="SUPFAM" id="SSF52172">
    <property type="entry name" value="CheY-like"/>
    <property type="match status" value="1"/>
</dbReference>
<feature type="coiled-coil region" evidence="5">
    <location>
        <begin position="639"/>
        <end position="701"/>
    </location>
</feature>
<dbReference type="PROSITE" id="PS50110">
    <property type="entry name" value="RESPONSE_REGULATORY"/>
    <property type="match status" value="1"/>
</dbReference>
<keyword evidence="3" id="KW-0145">Chemotaxis</keyword>
<feature type="region of interest" description="Disordered" evidence="6">
    <location>
        <begin position="485"/>
        <end position="504"/>
    </location>
</feature>
<dbReference type="InterPro" id="IPR011006">
    <property type="entry name" value="CheY-like_superfamily"/>
</dbReference>
<keyword evidence="3" id="KW-0378">Hydrolase</keyword>
<dbReference type="Pfam" id="PF00512">
    <property type="entry name" value="HisKA"/>
    <property type="match status" value="1"/>
</dbReference>
<dbReference type="Pfam" id="PF00072">
    <property type="entry name" value="Response_reg"/>
    <property type="match status" value="1"/>
</dbReference>
<dbReference type="SMART" id="SM00138">
    <property type="entry name" value="MeTrc"/>
    <property type="match status" value="1"/>
</dbReference>
<dbReference type="SUPFAM" id="SSF47757">
    <property type="entry name" value="Chemotaxis receptor methyltransferase CheR, N-terminal domain"/>
    <property type="match status" value="1"/>
</dbReference>
<dbReference type="Gene3D" id="3.40.50.150">
    <property type="entry name" value="Vaccinia Virus protein VP39"/>
    <property type="match status" value="1"/>
</dbReference>
<feature type="modified residue" description="4-aspartylphosphate" evidence="4">
    <location>
        <position position="1385"/>
    </location>
</feature>
<dbReference type="InterPro" id="IPR013655">
    <property type="entry name" value="PAS_fold_3"/>
</dbReference>
<feature type="active site" evidence="3">
    <location>
        <position position="52"/>
    </location>
</feature>
<dbReference type="PROSITE" id="PS50112">
    <property type="entry name" value="PAS"/>
    <property type="match status" value="2"/>
</dbReference>
<evidence type="ECO:0000313" key="13">
    <source>
        <dbReference type="EMBL" id="ACY17130.1"/>
    </source>
</evidence>
<dbReference type="InterPro" id="IPR000700">
    <property type="entry name" value="PAS-assoc_C"/>
</dbReference>
<feature type="domain" description="PAS" evidence="9">
    <location>
        <begin position="833"/>
        <end position="903"/>
    </location>
</feature>
<feature type="domain" description="CheR-type methyltransferase" evidence="12">
    <location>
        <begin position="224"/>
        <end position="478"/>
    </location>
</feature>
<keyword evidence="13" id="KW-0418">Kinase</keyword>
<evidence type="ECO:0000256" key="6">
    <source>
        <dbReference type="SAM" id="MobiDB-lite"/>
    </source>
</evidence>
<dbReference type="SMART" id="SM00091">
    <property type="entry name" value="PAS"/>
    <property type="match status" value="3"/>
</dbReference>
<dbReference type="STRING" id="502025.Hoch_4639"/>
<dbReference type="eggNOG" id="COG1352">
    <property type="taxonomic scope" value="Bacteria"/>
</dbReference>
<evidence type="ECO:0000259" key="7">
    <source>
        <dbReference type="PROSITE" id="PS50109"/>
    </source>
</evidence>
<feature type="domain" description="Response regulatory" evidence="8">
    <location>
        <begin position="1336"/>
        <end position="1452"/>
    </location>
</feature>
<keyword evidence="5" id="KW-0175">Coiled coil</keyword>
<sequence>MADIINDESVQPSQRPSHVVGIGASAGGLEPLQQFFEHLPAKSGMAFVVVQHLSPNYKSFMAELLAKQTVLPIESTKDGAPLLPDHVYLLPPNKSMQVKNWVLQVEPRDLSARPPKPIDTFLHSLAEDAGRRAIAVILSGSGSDGARGALSVHHAGGLVIAQSETTAAFDSMPRSAIEIGAVDLTLAPDQIPLAVANHAGIAVDATRLPAPVPLLDATSQIFALLRERHQVDFTHYKTTTIWRRINRRLQFKSMSLDDYMTELSENSAELDKLYRDLLVEVTSFFRDPGVFAELRACIDRLIAELPENEEFRAWVAGCATGQEAYTVAILVREAFRAAGRPVSAKIFATDVHTTSLDQASVGIYTEDNLQSLPEQFRHDYFVQRDDHYQVSNDLRSILVFAPHNVIRDAPFTRLHLVSCRNLLIYLQPVAQKKALSLLHFGLRVGGVLLLGPSESPGEFTDCFDVVSENSRIYFKNKEKRLMASLPAAPQSPRLSSNTRPLNSRHETRLQRARELLLERSPPAVLLDGHRDITHTLNGGSHYLSQREGRASLHILDLIHPDFKLSLPRLLDSVAETQESASAAPIPFATDGETQRMVLSVLPVTANEELNYLLIFETVVTNDVPVSRQPPGPEVQSERHQWVERELEETKAKLQATIEQMDANTEELQATNEELTAANEELQSTNEELHSLNEELFTVNSEHQAKIQELSELTHDMDHLLESTEVHTIFLDRELRVRRFTPKVGDAFNFLPRDRGRSIEDFTHNLGYKDIPVDLARVLETGKSIDREVTGPEDKIYLLRLRPYCGDDQTINGVVLTLIDISELKHAEKDMRLSEQRYRALVRASADMLWITNASGAFAEPQPEWERYTGQSWESHQGFGWLQAIHPDDRDDIQGIWRHAVAIGSVYSAEGRLWSVKHRQYRRFHVRAAPLRGDDGEIREWVGNVADVQARWSAERELRRKETQLASIMRNASAFIYLKDEKGRYLATNQRFATWLGRSSEEIHGCTDFDIFPTETAERMRLGDKLAMSGELFHEDEEIEYEGREVTWLTTKFPVKDEDGATEGVAGISTDITERTLAEGRREIELERRDRFLAMLSHELRNPLAGITSAVGVLSLAGKEKLPPPALRAFEVLKRQTSHMAHLLDDLLDVTRFVRDRLSLHRVLLDLREVVEAAVTLVTERAQTKNITLSLELPPMPVPLHGDALRLQQVIVNLLTNAVKFTPAGGRVGVVLVSTDSENVLTVEDSGVGMSDAELERAFELFYQGDESLDRPDSGMGVGLALVRRLVLMHEGEVSAASPGPNQGCVFTVRLPRMTNAPTQTSDSDGGSLQPPAARPRILIIEDIEDTRAMVAEYLEALGYVVTQAADGNAGLAKLLEERPQVALIDLGLPGISGFEVAKQVRDSPNLSETWLVAITGYGRHEDRQAALEAGFDEHLVKPVALQRLHKLIAARIE</sequence>
<dbReference type="Proteomes" id="UP000001880">
    <property type="component" value="Chromosome"/>
</dbReference>
<feature type="compositionally biased region" description="Polar residues" evidence="6">
    <location>
        <begin position="492"/>
        <end position="501"/>
    </location>
</feature>
<dbReference type="InterPro" id="IPR000014">
    <property type="entry name" value="PAS"/>
</dbReference>
<dbReference type="InterPro" id="IPR005467">
    <property type="entry name" value="His_kinase_dom"/>
</dbReference>
<protein>
    <recommendedName>
        <fullName evidence="2">histidine kinase</fullName>
        <ecNumber evidence="2">2.7.13.3</ecNumber>
    </recommendedName>
</protein>
<dbReference type="Pfam" id="PF08447">
    <property type="entry name" value="PAS_3"/>
    <property type="match status" value="1"/>
</dbReference>
<evidence type="ECO:0000259" key="10">
    <source>
        <dbReference type="PROSITE" id="PS50113"/>
    </source>
</evidence>
<dbReference type="InterPro" id="IPR003661">
    <property type="entry name" value="HisK_dim/P_dom"/>
</dbReference>
<dbReference type="InterPro" id="IPR013656">
    <property type="entry name" value="PAS_4"/>
</dbReference>
<evidence type="ECO:0000256" key="3">
    <source>
        <dbReference type="PROSITE-ProRule" id="PRU00050"/>
    </source>
</evidence>
<feature type="domain" description="PAC" evidence="10">
    <location>
        <begin position="1031"/>
        <end position="1083"/>
    </location>
</feature>
<dbReference type="InterPro" id="IPR000780">
    <property type="entry name" value="CheR_MeTrfase"/>
</dbReference>
<dbReference type="SUPFAM" id="SSF53335">
    <property type="entry name" value="S-adenosyl-L-methionine-dependent methyltransferases"/>
    <property type="match status" value="1"/>
</dbReference>
<keyword evidence="4" id="KW-0597">Phosphoprotein</keyword>
<dbReference type="PROSITE" id="PS50123">
    <property type="entry name" value="CHER"/>
    <property type="match status" value="1"/>
</dbReference>
<evidence type="ECO:0000256" key="1">
    <source>
        <dbReference type="ARBA" id="ARBA00000085"/>
    </source>
</evidence>
<dbReference type="PANTHER" id="PTHR24422">
    <property type="entry name" value="CHEMOTAXIS PROTEIN METHYLTRANSFERASE"/>
    <property type="match status" value="1"/>
</dbReference>
<dbReference type="EC" id="2.7.13.3" evidence="2"/>
<dbReference type="InterPro" id="IPR035909">
    <property type="entry name" value="CheB_C"/>
</dbReference>
<dbReference type="InterPro" id="IPR036890">
    <property type="entry name" value="HATPase_C_sf"/>
</dbReference>
<dbReference type="Gene3D" id="3.40.50.2300">
    <property type="match status" value="1"/>
</dbReference>
<dbReference type="eggNOG" id="COG2201">
    <property type="taxonomic scope" value="Bacteria"/>
</dbReference>
<evidence type="ECO:0000259" key="12">
    <source>
        <dbReference type="PROSITE" id="PS50123"/>
    </source>
</evidence>
<dbReference type="GO" id="GO:0006935">
    <property type="term" value="P:chemotaxis"/>
    <property type="evidence" value="ECO:0007669"/>
    <property type="project" value="UniProtKB-UniRule"/>
</dbReference>
<dbReference type="Pfam" id="PF03705">
    <property type="entry name" value="CheR_N"/>
    <property type="match status" value="1"/>
</dbReference>
<dbReference type="GO" id="GO:0000155">
    <property type="term" value="F:phosphorelay sensor kinase activity"/>
    <property type="evidence" value="ECO:0007669"/>
    <property type="project" value="InterPro"/>
</dbReference>
<dbReference type="InterPro" id="IPR029063">
    <property type="entry name" value="SAM-dependent_MTases_sf"/>
</dbReference>
<dbReference type="InterPro" id="IPR022641">
    <property type="entry name" value="CheR_N"/>
</dbReference>
<proteinExistence type="predicted"/>
<dbReference type="CDD" id="cd00130">
    <property type="entry name" value="PAS"/>
    <property type="match status" value="2"/>
</dbReference>
<dbReference type="Gene3D" id="3.30.450.20">
    <property type="entry name" value="PAS domain"/>
    <property type="match status" value="3"/>
</dbReference>
<evidence type="ECO:0000259" key="9">
    <source>
        <dbReference type="PROSITE" id="PS50112"/>
    </source>
</evidence>
<dbReference type="SUPFAM" id="SSF55785">
    <property type="entry name" value="PYP-like sensor domain (PAS domain)"/>
    <property type="match status" value="3"/>
</dbReference>
<dbReference type="InterPro" id="IPR036097">
    <property type="entry name" value="HisK_dim/P_sf"/>
</dbReference>
<dbReference type="GO" id="GO:0008984">
    <property type="term" value="F:protein-glutamate methylesterase activity"/>
    <property type="evidence" value="ECO:0007669"/>
    <property type="project" value="InterPro"/>
</dbReference>
<comment type="catalytic activity">
    <reaction evidence="1">
        <text>ATP + protein L-histidine = ADP + protein N-phospho-L-histidine.</text>
        <dbReference type="EC" id="2.7.13.3"/>
    </reaction>
</comment>
<feature type="domain" description="PAC" evidence="10">
    <location>
        <begin position="906"/>
        <end position="959"/>
    </location>
</feature>
<dbReference type="SUPFAM" id="SSF52738">
    <property type="entry name" value="Methylesterase CheB, C-terminal domain"/>
    <property type="match status" value="1"/>
</dbReference>
<dbReference type="CDD" id="cd00082">
    <property type="entry name" value="HisKA"/>
    <property type="match status" value="1"/>
</dbReference>
<dbReference type="Gene3D" id="3.30.565.10">
    <property type="entry name" value="Histidine kinase-like ATPase, C-terminal domain"/>
    <property type="match status" value="1"/>
</dbReference>
<dbReference type="SMART" id="SM00387">
    <property type="entry name" value="HATPase_c"/>
    <property type="match status" value="1"/>
</dbReference>
<dbReference type="PROSITE" id="PS50122">
    <property type="entry name" value="CHEB"/>
    <property type="match status" value="1"/>
</dbReference>
<dbReference type="SUPFAM" id="SSF47384">
    <property type="entry name" value="Homodimeric domain of signal transducing histidine kinase"/>
    <property type="match status" value="1"/>
</dbReference>
<dbReference type="GO" id="GO:0000156">
    <property type="term" value="F:phosphorelay response regulator activity"/>
    <property type="evidence" value="ECO:0007669"/>
    <property type="project" value="InterPro"/>
</dbReference>
<dbReference type="GO" id="GO:0005737">
    <property type="term" value="C:cytoplasm"/>
    <property type="evidence" value="ECO:0007669"/>
    <property type="project" value="InterPro"/>
</dbReference>
<gene>
    <name evidence="13" type="ordered locus">Hoch_4639</name>
</gene>
<dbReference type="InterPro" id="IPR050903">
    <property type="entry name" value="Bact_Chemotaxis_MeTrfase"/>
</dbReference>
<dbReference type="Gene3D" id="3.40.50.180">
    <property type="entry name" value="Methylesterase CheB, C-terminal domain"/>
    <property type="match status" value="1"/>
</dbReference>
<feature type="active site" evidence="3">
    <location>
        <position position="144"/>
    </location>
</feature>
<evidence type="ECO:0000259" key="11">
    <source>
        <dbReference type="PROSITE" id="PS50122"/>
    </source>
</evidence>
<dbReference type="NCBIfam" id="TIGR00229">
    <property type="entry name" value="sensory_box"/>
    <property type="match status" value="2"/>
</dbReference>
<dbReference type="HOGENOM" id="CLU_000892_2_2_7"/>
<dbReference type="PANTHER" id="PTHR24422:SF27">
    <property type="entry name" value="PROTEIN-GLUTAMATE O-METHYLTRANSFERASE"/>
    <property type="match status" value="1"/>
</dbReference>
<dbReference type="SMART" id="SM00388">
    <property type="entry name" value="HisKA"/>
    <property type="match status" value="1"/>
</dbReference>
<dbReference type="RefSeq" id="WP_012829728.1">
    <property type="nucleotide sequence ID" value="NC_013440.1"/>
</dbReference>